<dbReference type="EMBL" id="CP051775">
    <property type="protein sequence ID" value="QJE73973.1"/>
    <property type="molecule type" value="Genomic_DNA"/>
</dbReference>
<proteinExistence type="predicted"/>
<protein>
    <submittedName>
        <fullName evidence="2">Type II toxin-antitoxin system CcdA family antitoxin</fullName>
    </submittedName>
</protein>
<keyword evidence="1" id="KW-1277">Toxin-antitoxin system</keyword>
<sequence>MPDNPLLNREGSLPKASVAVDKALLDRAKSLGIDIEGACAAGLTAAIRNARATDEPLDPEVAESWNAYVRNHGLPLGKYRTF</sequence>
<evidence type="ECO:0000313" key="2">
    <source>
        <dbReference type="EMBL" id="QJE73973.1"/>
    </source>
</evidence>
<dbReference type="KEGG" id="acru:HHL28_13505"/>
<dbReference type="Proteomes" id="UP000501891">
    <property type="component" value="Chromosome"/>
</dbReference>
<gene>
    <name evidence="2" type="ORF">HHL28_13505</name>
</gene>
<dbReference type="InterPro" id="IPR009956">
    <property type="entry name" value="Post-segregation_anti-tox_CcdA"/>
</dbReference>
<name>A0A858RA03_9PROT</name>
<evidence type="ECO:0000313" key="3">
    <source>
        <dbReference type="Proteomes" id="UP000501891"/>
    </source>
</evidence>
<reference evidence="2" key="1">
    <citation type="submission" date="2020-04" db="EMBL/GenBank/DDBJ databases">
        <title>A desert anoxygenic phototrophic bacterium fixes CO2 using RubisCO under aerobic conditions.</title>
        <authorList>
            <person name="Tang K."/>
        </authorList>
    </citation>
    <scope>NUCLEOTIDE SEQUENCE [LARGE SCALE GENOMIC DNA]</scope>
    <source>
        <strain evidence="2">MIMtkB3</strain>
    </source>
</reference>
<accession>A0A858RA03</accession>
<dbReference type="AlphaFoldDB" id="A0A858RA03"/>
<keyword evidence="3" id="KW-1185">Reference proteome</keyword>
<evidence type="ECO:0000256" key="1">
    <source>
        <dbReference type="ARBA" id="ARBA00022649"/>
    </source>
</evidence>
<organism evidence="2 3">
    <name type="scientific">Aerophototrophica crusticola</name>
    <dbReference type="NCBI Taxonomy" id="1709002"/>
    <lineage>
        <taxon>Bacteria</taxon>
        <taxon>Pseudomonadati</taxon>
        <taxon>Pseudomonadota</taxon>
        <taxon>Alphaproteobacteria</taxon>
        <taxon>Rhodospirillales</taxon>
        <taxon>Rhodospirillaceae</taxon>
        <taxon>Aerophototrophica</taxon>
    </lineage>
</organism>
<dbReference type="Pfam" id="PF07362">
    <property type="entry name" value="CcdA"/>
    <property type="match status" value="1"/>
</dbReference>